<feature type="region of interest" description="Disordered" evidence="7">
    <location>
        <begin position="304"/>
        <end position="337"/>
    </location>
</feature>
<keyword evidence="10" id="KW-0762">Sugar transport</keyword>
<feature type="transmembrane region" description="Helical" evidence="8">
    <location>
        <begin position="116"/>
        <end position="136"/>
    </location>
</feature>
<dbReference type="EMBL" id="LT629799">
    <property type="protein sequence ID" value="SDU84144.1"/>
    <property type="molecule type" value="Genomic_DNA"/>
</dbReference>
<feature type="transmembrane region" description="Helical" evidence="8">
    <location>
        <begin position="165"/>
        <end position="189"/>
    </location>
</feature>
<dbReference type="GO" id="GO:0005886">
    <property type="term" value="C:plasma membrane"/>
    <property type="evidence" value="ECO:0007669"/>
    <property type="project" value="UniProtKB-SubCell"/>
</dbReference>
<keyword evidence="11" id="KW-1185">Reference proteome</keyword>
<keyword evidence="3" id="KW-1003">Cell membrane</keyword>
<name>A0A1H2LTF3_9ACTN</name>
<dbReference type="SUPFAM" id="SSF161098">
    <property type="entry name" value="MetI-like"/>
    <property type="match status" value="1"/>
</dbReference>
<evidence type="ECO:0000256" key="5">
    <source>
        <dbReference type="ARBA" id="ARBA00022989"/>
    </source>
</evidence>
<dbReference type="PANTHER" id="PTHR30193">
    <property type="entry name" value="ABC TRANSPORTER PERMEASE PROTEIN"/>
    <property type="match status" value="1"/>
</dbReference>
<dbReference type="PROSITE" id="PS50928">
    <property type="entry name" value="ABC_TM1"/>
    <property type="match status" value="1"/>
</dbReference>
<gene>
    <name evidence="10" type="ORF">SAMN04488544_0794</name>
</gene>
<comment type="subcellular location">
    <subcellularLocation>
        <location evidence="1">Cell membrane</location>
        <topology evidence="1">Multi-pass membrane protein</topology>
    </subcellularLocation>
</comment>
<feature type="compositionally biased region" description="Basic and acidic residues" evidence="7">
    <location>
        <begin position="304"/>
        <end position="321"/>
    </location>
</feature>
<feature type="transmembrane region" description="Helical" evidence="8">
    <location>
        <begin position="276"/>
        <end position="295"/>
    </location>
</feature>
<evidence type="ECO:0000256" key="7">
    <source>
        <dbReference type="SAM" id="MobiDB-lite"/>
    </source>
</evidence>
<keyword evidence="6 8" id="KW-0472">Membrane</keyword>
<dbReference type="InterPro" id="IPR035906">
    <property type="entry name" value="MetI-like_sf"/>
</dbReference>
<dbReference type="Proteomes" id="UP000198825">
    <property type="component" value="Chromosome I"/>
</dbReference>
<evidence type="ECO:0000256" key="6">
    <source>
        <dbReference type="ARBA" id="ARBA00023136"/>
    </source>
</evidence>
<dbReference type="RefSeq" id="WP_157719757.1">
    <property type="nucleotide sequence ID" value="NZ_LT629799.1"/>
</dbReference>
<evidence type="ECO:0000256" key="8">
    <source>
        <dbReference type="SAM" id="Phobius"/>
    </source>
</evidence>
<evidence type="ECO:0000256" key="1">
    <source>
        <dbReference type="ARBA" id="ARBA00004651"/>
    </source>
</evidence>
<proteinExistence type="predicted"/>
<accession>A0A1H2LTF3</accession>
<feature type="transmembrane region" description="Helical" evidence="8">
    <location>
        <begin position="74"/>
        <end position="104"/>
    </location>
</feature>
<dbReference type="OrthoDB" id="9804439at2"/>
<evidence type="ECO:0000259" key="9">
    <source>
        <dbReference type="PROSITE" id="PS50928"/>
    </source>
</evidence>
<organism evidence="10 11">
    <name type="scientific">Microlunatus sagamiharensis</name>
    <dbReference type="NCBI Taxonomy" id="546874"/>
    <lineage>
        <taxon>Bacteria</taxon>
        <taxon>Bacillati</taxon>
        <taxon>Actinomycetota</taxon>
        <taxon>Actinomycetes</taxon>
        <taxon>Propionibacteriales</taxon>
        <taxon>Propionibacteriaceae</taxon>
        <taxon>Microlunatus</taxon>
    </lineage>
</organism>
<keyword evidence="4 8" id="KW-0812">Transmembrane</keyword>
<dbReference type="Gene3D" id="1.10.3720.10">
    <property type="entry name" value="MetI-like"/>
    <property type="match status" value="1"/>
</dbReference>
<keyword evidence="5 8" id="KW-1133">Transmembrane helix</keyword>
<evidence type="ECO:0000256" key="3">
    <source>
        <dbReference type="ARBA" id="ARBA00022475"/>
    </source>
</evidence>
<feature type="transmembrane region" description="Helical" evidence="8">
    <location>
        <begin position="18"/>
        <end position="41"/>
    </location>
</feature>
<keyword evidence="2" id="KW-0813">Transport</keyword>
<feature type="transmembrane region" description="Helical" evidence="8">
    <location>
        <begin position="221"/>
        <end position="240"/>
    </location>
</feature>
<dbReference type="InterPro" id="IPR000515">
    <property type="entry name" value="MetI-like"/>
</dbReference>
<evidence type="ECO:0000313" key="11">
    <source>
        <dbReference type="Proteomes" id="UP000198825"/>
    </source>
</evidence>
<dbReference type="STRING" id="546874.SAMN04488544_0794"/>
<dbReference type="InterPro" id="IPR051393">
    <property type="entry name" value="ABC_transporter_permease"/>
</dbReference>
<protein>
    <submittedName>
        <fullName evidence="10">Multiple sugar transport system permease protein</fullName>
    </submittedName>
</protein>
<dbReference type="AlphaFoldDB" id="A0A1H2LTF3"/>
<feature type="domain" description="ABC transmembrane type-1" evidence="9">
    <location>
        <begin position="76"/>
        <end position="297"/>
    </location>
</feature>
<dbReference type="GO" id="GO:0055085">
    <property type="term" value="P:transmembrane transport"/>
    <property type="evidence" value="ECO:0007669"/>
    <property type="project" value="InterPro"/>
</dbReference>
<dbReference type="PANTHER" id="PTHR30193:SF37">
    <property type="entry name" value="INNER MEMBRANE ABC TRANSPORTER PERMEASE PROTEIN YCJO"/>
    <property type="match status" value="1"/>
</dbReference>
<evidence type="ECO:0000256" key="2">
    <source>
        <dbReference type="ARBA" id="ARBA00022448"/>
    </source>
</evidence>
<evidence type="ECO:0000313" key="10">
    <source>
        <dbReference type="EMBL" id="SDU84144.1"/>
    </source>
</evidence>
<reference evidence="11" key="1">
    <citation type="submission" date="2016-10" db="EMBL/GenBank/DDBJ databases">
        <authorList>
            <person name="Varghese N."/>
            <person name="Submissions S."/>
        </authorList>
    </citation>
    <scope>NUCLEOTIDE SEQUENCE [LARGE SCALE GENOMIC DNA]</scope>
    <source>
        <strain evidence="11">DSM 21743</strain>
    </source>
</reference>
<dbReference type="CDD" id="cd06261">
    <property type="entry name" value="TM_PBP2"/>
    <property type="match status" value="1"/>
</dbReference>
<evidence type="ECO:0000256" key="4">
    <source>
        <dbReference type="ARBA" id="ARBA00022692"/>
    </source>
</evidence>
<sequence>MSTAATLRPGARRRSDRLWFWVFTGPFVVGLLVFVYVPVLWSVYLSFFDARNTVTPTSFVGLGNYAYLLTSREFLLSMATFVGFAVLIVPTTFALSLGLALLVAPARVAQAFFRSAFFLPTACSYVVAALVWRLSIFNGARFGLVNSALRALGLEPVGWLSGEHYLYWVVLVTLRLWLQAGFYMVLFLAGLQRIPTDTYEAAALDGATGWRVVRWITLPQLRATSVAVLLLLTVGAFQAFDEFYNTLTQVGTYPPYARPPLVYLYLVSLGQGTQDLGLGSAGTVILTVVVAVLGIGQLRALRERGDGARTRRRKTPPEPFDRLSTGSVEGPRRGRRS</sequence>